<protein>
    <submittedName>
        <fullName evidence="6">YnfC family lipoprotein</fullName>
    </submittedName>
</protein>
<sequence length="251" mass="28413">MIRTFFTIMCLSVVSIPVEALSHEKQSYQPNVFNLAQMYDFNPVKGNVKELKSTMYNDDGTIFYESILEMDSNGCVDSFTLKKNKDRYLSSSDIFLSLTLSNGKLLGKDNSGPVEIQFDENCLVTSLRDSSGVINNIHNENGYLKNRTNGETGDTLSEYFYNKNGLINNVKYYVSGMVFSESIVNYLDETSKPFDFYMENKSSNKISAIVNSECSYDENGNPSDCDINITISPDNNPIKIHKKATTEVRYY</sequence>
<keyword evidence="2" id="KW-0732">Signal</keyword>
<evidence type="ECO:0000256" key="2">
    <source>
        <dbReference type="ARBA" id="ARBA00022729"/>
    </source>
</evidence>
<keyword evidence="4" id="KW-0564">Palmitate</keyword>
<evidence type="ECO:0000256" key="3">
    <source>
        <dbReference type="ARBA" id="ARBA00023136"/>
    </source>
</evidence>
<evidence type="ECO:0000313" key="6">
    <source>
        <dbReference type="EMBL" id="MBQ0266790.1"/>
    </source>
</evidence>
<gene>
    <name evidence="6" type="ORF">J7T18_00555</name>
</gene>
<dbReference type="RefSeq" id="WP_210847918.1">
    <property type="nucleotide sequence ID" value="NZ_JAGKLY010000001.1"/>
</dbReference>
<comment type="caution">
    <text evidence="6">The sequence shown here is derived from an EMBL/GenBank/DDBJ whole genome shotgun (WGS) entry which is preliminary data.</text>
</comment>
<evidence type="ECO:0000256" key="4">
    <source>
        <dbReference type="ARBA" id="ARBA00023139"/>
    </source>
</evidence>
<name>A0A8I2AK10_9GAMM</name>
<dbReference type="InterPro" id="IPR010646">
    <property type="entry name" value="UPF0257"/>
</dbReference>
<evidence type="ECO:0000256" key="1">
    <source>
        <dbReference type="ARBA" id="ARBA00022475"/>
    </source>
</evidence>
<proteinExistence type="predicted"/>
<reference evidence="6" key="1">
    <citation type="submission" date="2021-03" db="EMBL/GenBank/DDBJ databases">
        <authorList>
            <person name="Stanton E."/>
        </authorList>
    </citation>
    <scope>NUCLEOTIDE SEQUENCE</scope>
    <source>
        <strain evidence="6">2020EL-00113</strain>
    </source>
</reference>
<accession>A0A8I2AK10</accession>
<keyword evidence="3" id="KW-0472">Membrane</keyword>
<dbReference type="GO" id="GO:0005886">
    <property type="term" value="C:plasma membrane"/>
    <property type="evidence" value="ECO:0007669"/>
    <property type="project" value="InterPro"/>
</dbReference>
<evidence type="ECO:0000313" key="7">
    <source>
        <dbReference type="Proteomes" id="UP000674270"/>
    </source>
</evidence>
<dbReference type="EMBL" id="JAGKLY010000001">
    <property type="protein sequence ID" value="MBQ0266790.1"/>
    <property type="molecule type" value="Genomic_DNA"/>
</dbReference>
<dbReference type="Pfam" id="PF06788">
    <property type="entry name" value="UPF0257"/>
    <property type="match status" value="1"/>
</dbReference>
<dbReference type="AlphaFoldDB" id="A0A8I2AK10"/>
<keyword evidence="5 6" id="KW-0449">Lipoprotein</keyword>
<evidence type="ECO:0000256" key="5">
    <source>
        <dbReference type="ARBA" id="ARBA00023288"/>
    </source>
</evidence>
<dbReference type="Proteomes" id="UP000674270">
    <property type="component" value="Unassembled WGS sequence"/>
</dbReference>
<keyword evidence="1" id="KW-1003">Cell membrane</keyword>
<organism evidence="6 7">
    <name type="scientific">Providencia huaxiensis</name>
    <dbReference type="NCBI Taxonomy" id="2027290"/>
    <lineage>
        <taxon>Bacteria</taxon>
        <taxon>Pseudomonadati</taxon>
        <taxon>Pseudomonadota</taxon>
        <taxon>Gammaproteobacteria</taxon>
        <taxon>Enterobacterales</taxon>
        <taxon>Morganellaceae</taxon>
        <taxon>Providencia</taxon>
    </lineage>
</organism>